<evidence type="ECO:0000256" key="7">
    <source>
        <dbReference type="ARBA" id="ARBA00023136"/>
    </source>
</evidence>
<organism evidence="10 11">
    <name type="scientific">Dactylosporangium vinaceum</name>
    <dbReference type="NCBI Taxonomy" id="53362"/>
    <lineage>
        <taxon>Bacteria</taxon>
        <taxon>Bacillati</taxon>
        <taxon>Actinomycetota</taxon>
        <taxon>Actinomycetes</taxon>
        <taxon>Micromonosporales</taxon>
        <taxon>Micromonosporaceae</taxon>
        <taxon>Dactylosporangium</taxon>
    </lineage>
</organism>
<accession>A0ABV5MIG1</accession>
<keyword evidence="2" id="KW-1003">Cell membrane</keyword>
<feature type="transmembrane region" description="Helical" evidence="8">
    <location>
        <begin position="85"/>
        <end position="108"/>
    </location>
</feature>
<feature type="transmembrane region" description="Helical" evidence="8">
    <location>
        <begin position="312"/>
        <end position="332"/>
    </location>
</feature>
<evidence type="ECO:0000256" key="2">
    <source>
        <dbReference type="ARBA" id="ARBA00022475"/>
    </source>
</evidence>
<dbReference type="RefSeq" id="WP_223101260.1">
    <property type="nucleotide sequence ID" value="NZ_CP061913.1"/>
</dbReference>
<sequence length="499" mass="52610">MTIKIGTGRSSTIAATAAVVAAVTCARANAAPVTVDEGTYTAQATAVLRGRLAPYTYFYDHPPLGWLQAAPAVALQHLLHLPGSAIAAVRIIVAMAVFADAVLVYALCRRLSLPPWPAAIAGVWFACSPLTTSLLHHVYLEAFAVPWILAAFLAGIGARPGWRAIAAGMLLGVAALSKESALLFVPALVALVAASCPQLLRRRAIMHLAGGLTGVLVLYPLFAALRGELFVFVRTAGWQLIGRQGSGVLWDTHSGRFTAVASWTTADPLLVTLGLAAGIALAMTKDRRWLGLAVLVPTMIVVKPGGYLPGMFAAVLVPFLALAAALGGWLLWQRVSRRAWVRVAAVAVATLVVAGCSVRVAATGQGDGTARGLAIARWVEANVPRSSGVLVDDELFAQLYADGRDPWREVILVEKLDFDRTASARWPGGWQHVDVVVLSPRLRRQVGLTQAVQAQRAVAAGVVVGRPAADVLVLRVCHVCGDATGSYEGSETHTVRPGR</sequence>
<comment type="subcellular location">
    <subcellularLocation>
        <location evidence="1">Cell membrane</location>
        <topology evidence="1">Multi-pass membrane protein</topology>
    </subcellularLocation>
</comment>
<dbReference type="EC" id="2.4.-.-" evidence="10"/>
<evidence type="ECO:0000256" key="1">
    <source>
        <dbReference type="ARBA" id="ARBA00004651"/>
    </source>
</evidence>
<keyword evidence="5 8" id="KW-0812">Transmembrane</keyword>
<evidence type="ECO:0000313" key="11">
    <source>
        <dbReference type="Proteomes" id="UP001589608"/>
    </source>
</evidence>
<evidence type="ECO:0000256" key="5">
    <source>
        <dbReference type="ARBA" id="ARBA00022692"/>
    </source>
</evidence>
<dbReference type="InterPro" id="IPR050297">
    <property type="entry name" value="LipidA_mod_glycosyltrf_83"/>
</dbReference>
<protein>
    <submittedName>
        <fullName evidence="10">ArnT family glycosyltransferase</fullName>
        <ecNumber evidence="10">2.4.-.-</ecNumber>
    </submittedName>
</protein>
<evidence type="ECO:0000256" key="8">
    <source>
        <dbReference type="SAM" id="Phobius"/>
    </source>
</evidence>
<keyword evidence="6 8" id="KW-1133">Transmembrane helix</keyword>
<feature type="transmembrane region" description="Helical" evidence="8">
    <location>
        <begin position="289"/>
        <end position="306"/>
    </location>
</feature>
<dbReference type="Proteomes" id="UP001589608">
    <property type="component" value="Unassembled WGS sequence"/>
</dbReference>
<keyword evidence="3 10" id="KW-0328">Glycosyltransferase</keyword>
<dbReference type="PANTHER" id="PTHR33908:SF11">
    <property type="entry name" value="MEMBRANE PROTEIN"/>
    <property type="match status" value="1"/>
</dbReference>
<evidence type="ECO:0000256" key="9">
    <source>
        <dbReference type="SAM" id="SignalP"/>
    </source>
</evidence>
<evidence type="ECO:0000256" key="4">
    <source>
        <dbReference type="ARBA" id="ARBA00022679"/>
    </source>
</evidence>
<reference evidence="10 11" key="1">
    <citation type="submission" date="2024-09" db="EMBL/GenBank/DDBJ databases">
        <authorList>
            <person name="Sun Q."/>
            <person name="Mori K."/>
        </authorList>
    </citation>
    <scope>NUCLEOTIDE SEQUENCE [LARGE SCALE GENOMIC DNA]</scope>
    <source>
        <strain evidence="10 11">JCM 3307</strain>
    </source>
</reference>
<dbReference type="GO" id="GO:0016757">
    <property type="term" value="F:glycosyltransferase activity"/>
    <property type="evidence" value="ECO:0007669"/>
    <property type="project" value="UniProtKB-KW"/>
</dbReference>
<feature type="transmembrane region" description="Helical" evidence="8">
    <location>
        <begin position="204"/>
        <end position="225"/>
    </location>
</feature>
<feature type="transmembrane region" description="Helical" evidence="8">
    <location>
        <begin position="164"/>
        <end position="192"/>
    </location>
</feature>
<keyword evidence="7 8" id="KW-0472">Membrane</keyword>
<feature type="transmembrane region" description="Helical" evidence="8">
    <location>
        <begin position="138"/>
        <end position="158"/>
    </location>
</feature>
<comment type="caution">
    <text evidence="10">The sequence shown here is derived from an EMBL/GenBank/DDBJ whole genome shotgun (WGS) entry which is preliminary data.</text>
</comment>
<proteinExistence type="predicted"/>
<dbReference type="PANTHER" id="PTHR33908">
    <property type="entry name" value="MANNOSYLTRANSFERASE YKCB-RELATED"/>
    <property type="match status" value="1"/>
</dbReference>
<feature type="signal peptide" evidence="9">
    <location>
        <begin position="1"/>
        <end position="30"/>
    </location>
</feature>
<gene>
    <name evidence="10" type="ORF">ACFFTR_36655</name>
</gene>
<evidence type="ECO:0000256" key="3">
    <source>
        <dbReference type="ARBA" id="ARBA00022676"/>
    </source>
</evidence>
<evidence type="ECO:0000256" key="6">
    <source>
        <dbReference type="ARBA" id="ARBA00022989"/>
    </source>
</evidence>
<dbReference type="EMBL" id="JBHMCA010000058">
    <property type="protein sequence ID" value="MFB9448649.1"/>
    <property type="molecule type" value="Genomic_DNA"/>
</dbReference>
<keyword evidence="11" id="KW-1185">Reference proteome</keyword>
<feature type="chain" id="PRO_5046909034" evidence="9">
    <location>
        <begin position="31"/>
        <end position="499"/>
    </location>
</feature>
<feature type="transmembrane region" description="Helical" evidence="8">
    <location>
        <begin position="339"/>
        <end position="362"/>
    </location>
</feature>
<keyword evidence="4 10" id="KW-0808">Transferase</keyword>
<evidence type="ECO:0000313" key="10">
    <source>
        <dbReference type="EMBL" id="MFB9448649.1"/>
    </source>
</evidence>
<feature type="transmembrane region" description="Helical" evidence="8">
    <location>
        <begin position="260"/>
        <end position="282"/>
    </location>
</feature>
<keyword evidence="9" id="KW-0732">Signal</keyword>
<name>A0ABV5MIG1_9ACTN</name>